<reference evidence="1" key="1">
    <citation type="journal article" date="2022" name="Int. J. Mol. Sci.">
        <title>Draft Genome of Tanacetum Coccineum: Genomic Comparison of Closely Related Tanacetum-Family Plants.</title>
        <authorList>
            <person name="Yamashiro T."/>
            <person name="Shiraishi A."/>
            <person name="Nakayama K."/>
            <person name="Satake H."/>
        </authorList>
    </citation>
    <scope>NUCLEOTIDE SEQUENCE</scope>
</reference>
<reference evidence="1" key="2">
    <citation type="submission" date="2022-01" db="EMBL/GenBank/DDBJ databases">
        <authorList>
            <person name="Yamashiro T."/>
            <person name="Shiraishi A."/>
            <person name="Satake H."/>
            <person name="Nakayama K."/>
        </authorList>
    </citation>
    <scope>NUCLEOTIDE SEQUENCE</scope>
</reference>
<sequence>METIHVKFDELTAMASKHDSLEPVFQRLINDDSSAESMNIPYKEDLDNLFSIMYEEYFEKRSSEMSINFVAQQVHNHEDSPSTSLIIIEVNETPPIVTSSEEQTSLISLNEADEFNQEDFADFDGNTIFVPYDAPNFEEVESSKTALDASNMHDTLEPKNIKEAMSYHSWIESMQDELHQFERLDVWELVPGPDGKNIIAVKWLWKNKSDA</sequence>
<protein>
    <recommendedName>
        <fullName evidence="3">Gag-pol polyprotein</fullName>
    </recommendedName>
</protein>
<keyword evidence="2" id="KW-1185">Reference proteome</keyword>
<comment type="caution">
    <text evidence="1">The sequence shown here is derived from an EMBL/GenBank/DDBJ whole genome shotgun (WGS) entry which is preliminary data.</text>
</comment>
<dbReference type="Proteomes" id="UP001151760">
    <property type="component" value="Unassembled WGS sequence"/>
</dbReference>
<evidence type="ECO:0008006" key="3">
    <source>
        <dbReference type="Google" id="ProtNLM"/>
    </source>
</evidence>
<evidence type="ECO:0000313" key="1">
    <source>
        <dbReference type="EMBL" id="GJS62027.1"/>
    </source>
</evidence>
<organism evidence="1 2">
    <name type="scientific">Tanacetum coccineum</name>
    <dbReference type="NCBI Taxonomy" id="301880"/>
    <lineage>
        <taxon>Eukaryota</taxon>
        <taxon>Viridiplantae</taxon>
        <taxon>Streptophyta</taxon>
        <taxon>Embryophyta</taxon>
        <taxon>Tracheophyta</taxon>
        <taxon>Spermatophyta</taxon>
        <taxon>Magnoliopsida</taxon>
        <taxon>eudicotyledons</taxon>
        <taxon>Gunneridae</taxon>
        <taxon>Pentapetalae</taxon>
        <taxon>asterids</taxon>
        <taxon>campanulids</taxon>
        <taxon>Asterales</taxon>
        <taxon>Asteraceae</taxon>
        <taxon>Asteroideae</taxon>
        <taxon>Anthemideae</taxon>
        <taxon>Anthemidinae</taxon>
        <taxon>Tanacetum</taxon>
    </lineage>
</organism>
<evidence type="ECO:0000313" key="2">
    <source>
        <dbReference type="Proteomes" id="UP001151760"/>
    </source>
</evidence>
<dbReference type="EMBL" id="BQNB010009332">
    <property type="protein sequence ID" value="GJS62027.1"/>
    <property type="molecule type" value="Genomic_DNA"/>
</dbReference>
<proteinExistence type="predicted"/>
<accession>A0ABQ4X9T2</accession>
<gene>
    <name evidence="1" type="ORF">Tco_0656811</name>
</gene>
<name>A0ABQ4X9T2_9ASTR</name>